<comment type="caution">
    <text evidence="1">The sequence shown here is derived from an EMBL/GenBank/DDBJ whole genome shotgun (WGS) entry which is preliminary data.</text>
</comment>
<gene>
    <name evidence="1" type="ORF">K1T71_005823</name>
</gene>
<protein>
    <submittedName>
        <fullName evidence="1">Uncharacterized protein</fullName>
    </submittedName>
</protein>
<proteinExistence type="predicted"/>
<reference evidence="1 2" key="1">
    <citation type="journal article" date="2021" name="Front. Genet.">
        <title>Chromosome-Level Genome Assembly Reveals Significant Gene Expansion in the Toll and IMD Signaling Pathways of Dendrolimus kikuchii.</title>
        <authorList>
            <person name="Zhou J."/>
            <person name="Wu P."/>
            <person name="Xiong Z."/>
            <person name="Liu N."/>
            <person name="Zhao N."/>
            <person name="Ji M."/>
            <person name="Qiu Y."/>
            <person name="Yang B."/>
        </authorList>
    </citation>
    <scope>NUCLEOTIDE SEQUENCE [LARGE SCALE GENOMIC DNA]</scope>
    <source>
        <strain evidence="1">Ann1</strain>
    </source>
</reference>
<dbReference type="Proteomes" id="UP000824533">
    <property type="component" value="Linkage Group LG09"/>
</dbReference>
<dbReference type="EMBL" id="CM034395">
    <property type="protein sequence ID" value="KAJ0179048.1"/>
    <property type="molecule type" value="Genomic_DNA"/>
</dbReference>
<evidence type="ECO:0000313" key="2">
    <source>
        <dbReference type="Proteomes" id="UP000824533"/>
    </source>
</evidence>
<sequence>MCTYSRNRDANLIEGVENLCRLCLRDLVDPVHVFNKENHLCSFLSFRIMLSAGVQFSYEKNLPNAICKQCHEQVEGAYIFRKVCQSSYRKIKSHLQALKCKDSREPQNDTADLKAENNTAENFKAENNTEEGKLVLNFEKDEVAEIQDNFQVPVEICNEVFQLDKDEDEDTVGVTTINNDEDVDDIRPNLDIATFLSTILTELEVLRNYGDCLELTDYGGISLELEMNDDNLINLEIVEEDQETEESPVVEFKSVDENVPESDAEQNVVIQYVTRNHANKNLRLADEGEITALEEKHEENMTLVVDKEEEGDRVKVMCPECNKLFVSKGSLRRHQRLHSGERPHACKVCGRRFTQRAVLKRHRLTHLETRPFQCDSCEKSFSGLSRHMTTHDGRVYMCAACAKTFKDKSSLLRHLKTCKHQSERTQPARRGEANCLSGKPAPAHPKDASTERSYETQLSIGAMESNKYVATLCTFPADSRIAISFSVYKV</sequence>
<evidence type="ECO:0000313" key="1">
    <source>
        <dbReference type="EMBL" id="KAJ0179048.1"/>
    </source>
</evidence>
<name>A0ACC1D544_9NEOP</name>
<organism evidence="1 2">
    <name type="scientific">Dendrolimus kikuchii</name>
    <dbReference type="NCBI Taxonomy" id="765133"/>
    <lineage>
        <taxon>Eukaryota</taxon>
        <taxon>Metazoa</taxon>
        <taxon>Ecdysozoa</taxon>
        <taxon>Arthropoda</taxon>
        <taxon>Hexapoda</taxon>
        <taxon>Insecta</taxon>
        <taxon>Pterygota</taxon>
        <taxon>Neoptera</taxon>
        <taxon>Endopterygota</taxon>
        <taxon>Lepidoptera</taxon>
        <taxon>Glossata</taxon>
        <taxon>Ditrysia</taxon>
        <taxon>Bombycoidea</taxon>
        <taxon>Lasiocampidae</taxon>
        <taxon>Dendrolimus</taxon>
    </lineage>
</organism>
<keyword evidence="2" id="KW-1185">Reference proteome</keyword>
<accession>A0ACC1D544</accession>